<evidence type="ECO:0000256" key="1">
    <source>
        <dbReference type="ARBA" id="ARBA00022801"/>
    </source>
</evidence>
<name>A0A7W5DRQ0_9PORP</name>
<dbReference type="Pfam" id="PF00144">
    <property type="entry name" value="Beta-lactamase"/>
    <property type="match status" value="1"/>
</dbReference>
<dbReference type="Proteomes" id="UP000544222">
    <property type="component" value="Unassembled WGS sequence"/>
</dbReference>
<feature type="domain" description="Beta-lactamase-related" evidence="2">
    <location>
        <begin position="65"/>
        <end position="439"/>
    </location>
</feature>
<dbReference type="InterPro" id="IPR001466">
    <property type="entry name" value="Beta-lactam-related"/>
</dbReference>
<dbReference type="InterPro" id="IPR012338">
    <property type="entry name" value="Beta-lactam/transpept-like"/>
</dbReference>
<keyword evidence="4" id="KW-1185">Reference proteome</keyword>
<dbReference type="SUPFAM" id="SSF56601">
    <property type="entry name" value="beta-lactamase/transpeptidase-like"/>
    <property type="match status" value="1"/>
</dbReference>
<keyword evidence="1" id="KW-0378">Hydrolase</keyword>
<dbReference type="AlphaFoldDB" id="A0A7W5DRQ0"/>
<dbReference type="Gene3D" id="3.40.710.10">
    <property type="entry name" value="DD-peptidase/beta-lactamase superfamily"/>
    <property type="match status" value="1"/>
</dbReference>
<comment type="caution">
    <text evidence="3">The sequence shown here is derived from an EMBL/GenBank/DDBJ whole genome shotgun (WGS) entry which is preliminary data.</text>
</comment>
<organism evidence="3 4">
    <name type="scientific">Microbacter margulisiae</name>
    <dbReference type="NCBI Taxonomy" id="1350067"/>
    <lineage>
        <taxon>Bacteria</taxon>
        <taxon>Pseudomonadati</taxon>
        <taxon>Bacteroidota</taxon>
        <taxon>Bacteroidia</taxon>
        <taxon>Bacteroidales</taxon>
        <taxon>Porphyromonadaceae</taxon>
        <taxon>Microbacter</taxon>
    </lineage>
</organism>
<reference evidence="3 4" key="1">
    <citation type="submission" date="2020-08" db="EMBL/GenBank/DDBJ databases">
        <title>Genomic Encyclopedia of Type Strains, Phase IV (KMG-IV): sequencing the most valuable type-strain genomes for metagenomic binning, comparative biology and taxonomic classification.</title>
        <authorList>
            <person name="Goeker M."/>
        </authorList>
    </citation>
    <scope>NUCLEOTIDE SEQUENCE [LARGE SCALE GENOMIC DNA]</scope>
    <source>
        <strain evidence="3 4">DSM 27471</strain>
    </source>
</reference>
<evidence type="ECO:0000259" key="2">
    <source>
        <dbReference type="Pfam" id="PF00144"/>
    </source>
</evidence>
<evidence type="ECO:0000313" key="4">
    <source>
        <dbReference type="Proteomes" id="UP000544222"/>
    </source>
</evidence>
<dbReference type="RefSeq" id="WP_183413668.1">
    <property type="nucleotide sequence ID" value="NZ_JACHYB010000002.1"/>
</dbReference>
<accession>A0A7W5DRQ0</accession>
<dbReference type="InterPro" id="IPR050789">
    <property type="entry name" value="Diverse_Enzym_Activities"/>
</dbReference>
<dbReference type="PANTHER" id="PTHR43283">
    <property type="entry name" value="BETA-LACTAMASE-RELATED"/>
    <property type="match status" value="1"/>
</dbReference>
<gene>
    <name evidence="3" type="ORF">FHX64_002050</name>
</gene>
<evidence type="ECO:0000313" key="3">
    <source>
        <dbReference type="EMBL" id="MBB3187852.1"/>
    </source>
</evidence>
<dbReference type="GO" id="GO:0016787">
    <property type="term" value="F:hydrolase activity"/>
    <property type="evidence" value="ECO:0007669"/>
    <property type="project" value="UniProtKB-KW"/>
</dbReference>
<dbReference type="PANTHER" id="PTHR43283:SF11">
    <property type="entry name" value="BETA-LACTAMASE-RELATED DOMAIN-CONTAINING PROTEIN"/>
    <property type="match status" value="1"/>
</dbReference>
<sequence length="490" mass="54878">MKLFPVIFLTIFFIGQTGNSCFARNTGKETLPEIEKATFNPDAPPIRSLHSVGMSATILARISAIARTGIRAHAYPGCQILVVKDGKMVYEKCFGYYTYAAKKKVTPSTMYDLASLSKTTGTLLAIMKLYDKGKLKLTDRASKYLSFLRGTDKTDITIEELLFHESGLPASIPLYNLAIAGRYRPSLIEMSEEKTKDDSIVFSHEFQFKEGFASSIPSPEFSLQVGKDFYVNKQFHDAAMKMIADTPLKSKVYRYSDLNFILLEEIAEKISGKPMDVFLNREFYDPMGLNNIDYLPLRTHSKSAIAPTLKRDFLRNGILQGYVNDPNAAILGGVAGNAGLFATARDVAAVYQMLLNQGELNGKRYLSERTCRIFTTTTSASGRRGLGYDKPVPNRPGHSPCCVSAPREVYGHTGYTGTCCWVDPVNDMIYIFLSNRTYPLDGINKLMRMGIRSKIQEILYQSIDEYAELHHQKEENLSSNVNKAIMEKMK</sequence>
<dbReference type="EMBL" id="JACHYB010000002">
    <property type="protein sequence ID" value="MBB3187852.1"/>
    <property type="molecule type" value="Genomic_DNA"/>
</dbReference>
<proteinExistence type="predicted"/>
<protein>
    <submittedName>
        <fullName evidence="3">CubicO group peptidase (Beta-lactamase class C family)</fullName>
    </submittedName>
</protein>